<evidence type="ECO:0000256" key="2">
    <source>
        <dbReference type="ARBA" id="ARBA00004496"/>
    </source>
</evidence>
<organism evidence="22 23">
    <name type="scientific">Chaetomium fimeti</name>
    <dbReference type="NCBI Taxonomy" id="1854472"/>
    <lineage>
        <taxon>Eukaryota</taxon>
        <taxon>Fungi</taxon>
        <taxon>Dikarya</taxon>
        <taxon>Ascomycota</taxon>
        <taxon>Pezizomycotina</taxon>
        <taxon>Sordariomycetes</taxon>
        <taxon>Sordariomycetidae</taxon>
        <taxon>Sordariales</taxon>
        <taxon>Chaetomiaceae</taxon>
        <taxon>Chaetomium</taxon>
    </lineage>
</organism>
<evidence type="ECO:0000256" key="1">
    <source>
        <dbReference type="ARBA" id="ARBA00002241"/>
    </source>
</evidence>
<evidence type="ECO:0000256" key="14">
    <source>
        <dbReference type="ARBA" id="ARBA00023125"/>
    </source>
</evidence>
<dbReference type="GO" id="GO:0070860">
    <property type="term" value="C:RNA polymerase I core factor complex"/>
    <property type="evidence" value="ECO:0007669"/>
    <property type="project" value="InterPro"/>
</dbReference>
<keyword evidence="16" id="KW-0539">Nucleus</keyword>
<keyword evidence="9" id="KW-0479">Metal-binding</keyword>
<dbReference type="InterPro" id="IPR001975">
    <property type="entry name" value="Ribosomal_eL40_dom"/>
</dbReference>
<dbReference type="SUPFAM" id="SSF54236">
    <property type="entry name" value="Ubiquitin-like"/>
    <property type="match status" value="1"/>
</dbReference>
<protein>
    <submittedName>
        <fullName evidence="22">Ribosomal protein</fullName>
    </submittedName>
</protein>
<dbReference type="GO" id="GO:0005737">
    <property type="term" value="C:cytoplasm"/>
    <property type="evidence" value="ECO:0007669"/>
    <property type="project" value="UniProtKB-SubCell"/>
</dbReference>
<evidence type="ECO:0000256" key="7">
    <source>
        <dbReference type="ARBA" id="ARBA00022490"/>
    </source>
</evidence>
<feature type="compositionally biased region" description="Basic and acidic residues" evidence="20">
    <location>
        <begin position="161"/>
        <end position="173"/>
    </location>
</feature>
<gene>
    <name evidence="22" type="ORF">B0H64DRAFT_477461</name>
</gene>
<evidence type="ECO:0000256" key="17">
    <source>
        <dbReference type="ARBA" id="ARBA00023274"/>
    </source>
</evidence>
<dbReference type="InterPro" id="IPR000626">
    <property type="entry name" value="Ubiquitin-like_dom"/>
</dbReference>
<dbReference type="GO" id="GO:0000055">
    <property type="term" value="P:ribosomal large subunit export from nucleus"/>
    <property type="evidence" value="ECO:0007669"/>
    <property type="project" value="UniProtKB-ARBA"/>
</dbReference>
<dbReference type="InterPro" id="IPR048538">
    <property type="entry name" value="Rrn7_cyclin_C"/>
</dbReference>
<dbReference type="PROSITE" id="PS00299">
    <property type="entry name" value="UBIQUITIN_1"/>
    <property type="match status" value="1"/>
</dbReference>
<keyword evidence="12 22" id="KW-0689">Ribosomal protein</keyword>
<feature type="domain" description="Ubiquitin-like" evidence="21">
    <location>
        <begin position="553"/>
        <end position="628"/>
    </location>
</feature>
<dbReference type="EMBL" id="JAUEPN010000007">
    <property type="protein sequence ID" value="KAK3292295.1"/>
    <property type="molecule type" value="Genomic_DNA"/>
</dbReference>
<evidence type="ECO:0000256" key="18">
    <source>
        <dbReference type="ARBA" id="ARBA00035124"/>
    </source>
</evidence>
<comment type="function">
    <text evidence="1">Component of the 60S subunit of the ribosome.</text>
</comment>
<comment type="similarity">
    <text evidence="6">In the C-terminal section; belongs to the eukaryotic ribosomal protein eL40 family.</text>
</comment>
<dbReference type="InterPro" id="IPR029071">
    <property type="entry name" value="Ubiquitin-like_domsf"/>
</dbReference>
<dbReference type="GeneID" id="87845152"/>
<comment type="subcellular location">
    <subcellularLocation>
        <location evidence="2">Cytoplasm</location>
    </subcellularLocation>
    <subcellularLocation>
        <location evidence="3">Nucleus</location>
        <location evidence="3">Nucleolus</location>
    </subcellularLocation>
</comment>
<evidence type="ECO:0000256" key="6">
    <source>
        <dbReference type="ARBA" id="ARBA00010570"/>
    </source>
</evidence>
<evidence type="ECO:0000313" key="22">
    <source>
        <dbReference type="EMBL" id="KAK3292295.1"/>
    </source>
</evidence>
<evidence type="ECO:0000256" key="9">
    <source>
        <dbReference type="ARBA" id="ARBA00022723"/>
    </source>
</evidence>
<evidence type="ECO:0000256" key="10">
    <source>
        <dbReference type="ARBA" id="ARBA00022771"/>
    </source>
</evidence>
<dbReference type="GO" id="GO:0006412">
    <property type="term" value="P:translation"/>
    <property type="evidence" value="ECO:0007669"/>
    <property type="project" value="InterPro"/>
</dbReference>
<evidence type="ECO:0000256" key="15">
    <source>
        <dbReference type="ARBA" id="ARBA00023163"/>
    </source>
</evidence>
<dbReference type="SMART" id="SM00213">
    <property type="entry name" value="UBQ"/>
    <property type="match status" value="1"/>
</dbReference>
<feature type="region of interest" description="Disordered" evidence="20">
    <location>
        <begin position="128"/>
        <end position="180"/>
    </location>
</feature>
<evidence type="ECO:0000256" key="4">
    <source>
        <dbReference type="ARBA" id="ARBA00006899"/>
    </source>
</evidence>
<dbReference type="AlphaFoldDB" id="A0AAE0LPB4"/>
<dbReference type="Pfam" id="PF11781">
    <property type="entry name" value="Zn_ribbon_RRN7"/>
    <property type="match status" value="1"/>
</dbReference>
<dbReference type="GO" id="GO:0003735">
    <property type="term" value="F:structural constituent of ribosome"/>
    <property type="evidence" value="ECO:0007669"/>
    <property type="project" value="InterPro"/>
</dbReference>
<dbReference type="InterPro" id="IPR011332">
    <property type="entry name" value="Ribosomal_zn-bd"/>
</dbReference>
<dbReference type="PANTHER" id="PTHR31576">
    <property type="entry name" value="TATA BOX-BINDING PROTEIN-ASSOCIATED FACTOR RNA POLYMERASE I SUBUNIT B"/>
    <property type="match status" value="1"/>
</dbReference>
<dbReference type="Pfam" id="PF00240">
    <property type="entry name" value="ubiquitin"/>
    <property type="match status" value="1"/>
</dbReference>
<comment type="similarity">
    <text evidence="5">In the N-terminal section; belongs to the ubiquitin family.</text>
</comment>
<dbReference type="PRINTS" id="PR00348">
    <property type="entry name" value="UBIQUITIN"/>
</dbReference>
<keyword evidence="7" id="KW-0963">Cytoplasm</keyword>
<evidence type="ECO:0000256" key="3">
    <source>
        <dbReference type="ARBA" id="ARBA00004604"/>
    </source>
</evidence>
<evidence type="ECO:0000256" key="8">
    <source>
        <dbReference type="ARBA" id="ARBA00022499"/>
    </source>
</evidence>
<evidence type="ECO:0000256" key="5">
    <source>
        <dbReference type="ARBA" id="ARBA00008373"/>
    </source>
</evidence>
<keyword evidence="17" id="KW-0687">Ribonucleoprotein</keyword>
<dbReference type="CDD" id="cd01803">
    <property type="entry name" value="Ubl_ubiquitin"/>
    <property type="match status" value="1"/>
</dbReference>
<dbReference type="InterPro" id="IPR033599">
    <property type="entry name" value="TAF1B/Rrn7"/>
</dbReference>
<comment type="caution">
    <text evidence="22">The sequence shown here is derived from an EMBL/GenBank/DDBJ whole genome shotgun (WGS) entry which is preliminary data.</text>
</comment>
<dbReference type="GO" id="GO:0042790">
    <property type="term" value="P:nucleolar large rRNA transcription by RNA polymerase I"/>
    <property type="evidence" value="ECO:0007669"/>
    <property type="project" value="TreeGrafter"/>
</dbReference>
<evidence type="ECO:0000259" key="21">
    <source>
        <dbReference type="PROSITE" id="PS50053"/>
    </source>
</evidence>
<comment type="subunit">
    <text evidence="18">Part of the 60S ribosomal subunit.</text>
</comment>
<keyword evidence="23" id="KW-1185">Reference proteome</keyword>
<dbReference type="GO" id="GO:0005840">
    <property type="term" value="C:ribosome"/>
    <property type="evidence" value="ECO:0007669"/>
    <property type="project" value="UniProtKB-KW"/>
</dbReference>
<dbReference type="GO" id="GO:1990904">
    <property type="term" value="C:ribonucleoprotein complex"/>
    <property type="evidence" value="ECO:0007669"/>
    <property type="project" value="UniProtKB-KW"/>
</dbReference>
<dbReference type="InterPro" id="IPR021752">
    <property type="entry name" value="TF_Rrn7_Zf"/>
</dbReference>
<dbReference type="GO" id="GO:0016567">
    <property type="term" value="P:protein ubiquitination"/>
    <property type="evidence" value="ECO:0007669"/>
    <property type="project" value="UniProtKB-ARBA"/>
</dbReference>
<dbReference type="Gene3D" id="4.10.1060.50">
    <property type="match status" value="1"/>
</dbReference>
<dbReference type="InterPro" id="IPR019956">
    <property type="entry name" value="Ubiquitin_dom"/>
</dbReference>
<evidence type="ECO:0000256" key="20">
    <source>
        <dbReference type="SAM" id="MobiDB-lite"/>
    </source>
</evidence>
<dbReference type="FunFam" id="3.10.20.90:FF:000014">
    <property type="entry name" value="Ubiquitin-60S ribosomal L40 fusion"/>
    <property type="match status" value="1"/>
</dbReference>
<keyword evidence="15" id="KW-0804">Transcription</keyword>
<evidence type="ECO:0000256" key="19">
    <source>
        <dbReference type="ARBA" id="ARBA00045962"/>
    </source>
</evidence>
<evidence type="ECO:0000256" key="13">
    <source>
        <dbReference type="ARBA" id="ARBA00023015"/>
    </source>
</evidence>
<dbReference type="Pfam" id="PF20644">
    <property type="entry name" value="Rrn7_cyclin_N"/>
    <property type="match status" value="1"/>
</dbReference>
<evidence type="ECO:0000256" key="12">
    <source>
        <dbReference type="ARBA" id="ARBA00022980"/>
    </source>
</evidence>
<keyword evidence="8" id="KW-1017">Isopeptide bond</keyword>
<proteinExistence type="inferred from homology"/>
<keyword evidence="13" id="KW-0805">Transcription regulation</keyword>
<keyword evidence="14" id="KW-0238">DNA-binding</keyword>
<name>A0AAE0LPB4_9PEZI</name>
<evidence type="ECO:0000256" key="11">
    <source>
        <dbReference type="ARBA" id="ARBA00022833"/>
    </source>
</evidence>
<dbReference type="SUPFAM" id="SSF57829">
    <property type="entry name" value="Zn-binding ribosomal proteins"/>
    <property type="match status" value="1"/>
</dbReference>
<dbReference type="InterPro" id="IPR048540">
    <property type="entry name" value="Rrn7_cyclin_N"/>
</dbReference>
<dbReference type="FunFam" id="4.10.1060.50:FF:000001">
    <property type="entry name" value="ubiquitin-60S ribosomal protein L40"/>
    <property type="match status" value="1"/>
</dbReference>
<dbReference type="Gene3D" id="3.10.20.90">
    <property type="entry name" value="Phosphatidylinositol 3-kinase Catalytic Subunit, Chain A, domain 1"/>
    <property type="match status" value="1"/>
</dbReference>
<reference evidence="22" key="1">
    <citation type="journal article" date="2023" name="Mol. Phylogenet. Evol.">
        <title>Genome-scale phylogeny and comparative genomics of the fungal order Sordariales.</title>
        <authorList>
            <person name="Hensen N."/>
            <person name="Bonometti L."/>
            <person name="Westerberg I."/>
            <person name="Brannstrom I.O."/>
            <person name="Guillou S."/>
            <person name="Cros-Aarteil S."/>
            <person name="Calhoun S."/>
            <person name="Haridas S."/>
            <person name="Kuo A."/>
            <person name="Mondo S."/>
            <person name="Pangilinan J."/>
            <person name="Riley R."/>
            <person name="LaButti K."/>
            <person name="Andreopoulos B."/>
            <person name="Lipzen A."/>
            <person name="Chen C."/>
            <person name="Yan M."/>
            <person name="Daum C."/>
            <person name="Ng V."/>
            <person name="Clum A."/>
            <person name="Steindorff A."/>
            <person name="Ohm R.A."/>
            <person name="Martin F."/>
            <person name="Silar P."/>
            <person name="Natvig D.O."/>
            <person name="Lalanne C."/>
            <person name="Gautier V."/>
            <person name="Ament-Velasquez S.L."/>
            <person name="Kruys A."/>
            <person name="Hutchinson M.I."/>
            <person name="Powell A.J."/>
            <person name="Barry K."/>
            <person name="Miller A.N."/>
            <person name="Grigoriev I.V."/>
            <person name="Debuchy R."/>
            <person name="Gladieux P."/>
            <person name="Hiltunen Thoren M."/>
            <person name="Johannesson H."/>
        </authorList>
    </citation>
    <scope>NUCLEOTIDE SEQUENCE</scope>
    <source>
        <strain evidence="22">CBS 168.71</strain>
    </source>
</reference>
<dbReference type="RefSeq" id="XP_062655809.1">
    <property type="nucleotide sequence ID" value="XM_062808204.1"/>
</dbReference>
<keyword evidence="10" id="KW-0863">Zinc-finger</keyword>
<dbReference type="GO" id="GO:0008270">
    <property type="term" value="F:zinc ion binding"/>
    <property type="evidence" value="ECO:0007669"/>
    <property type="project" value="UniProtKB-KW"/>
</dbReference>
<dbReference type="InterPro" id="IPR038587">
    <property type="entry name" value="Ribosomal_eL40_sf"/>
</dbReference>
<dbReference type="Pfam" id="PF20645">
    <property type="entry name" value="Rrn7_cyclin_C"/>
    <property type="match status" value="1"/>
</dbReference>
<comment type="function">
    <text evidence="19">Component of the ribosome, a large ribonucleoprotein complex responsible for the synthesis of proteins in the cell. The small ribosomal subunit (SSU) binds messenger RNAs (mRNAs) and translates the encoded message by selecting cognate aminoacyl-transfer RNA (tRNA) molecules. The large subunit (LSU) contains the ribosomal catalytic site termed the peptidyl transferase center (PTC), which catalyzes the formation of peptide bonds, thereby polymerizing the amino acids delivered by tRNAs into a polypeptide chain. The nascent polypeptides leave the ribosome through a tunnel in the LSU and interact with protein factors that function in enzymatic processing, targeting, and the membrane insertion of nascent chains at the exit of the ribosomal tunnel. eL40 is essential for translation of a subset of cellular transcripts, including stress response transcripts, such as DDR2.</text>
</comment>
<evidence type="ECO:0000313" key="23">
    <source>
        <dbReference type="Proteomes" id="UP001278766"/>
    </source>
</evidence>
<reference evidence="22" key="2">
    <citation type="submission" date="2023-06" db="EMBL/GenBank/DDBJ databases">
        <authorList>
            <consortium name="Lawrence Berkeley National Laboratory"/>
            <person name="Haridas S."/>
            <person name="Hensen N."/>
            <person name="Bonometti L."/>
            <person name="Westerberg I."/>
            <person name="Brannstrom I.O."/>
            <person name="Guillou S."/>
            <person name="Cros-Aarteil S."/>
            <person name="Calhoun S."/>
            <person name="Kuo A."/>
            <person name="Mondo S."/>
            <person name="Pangilinan J."/>
            <person name="Riley R."/>
            <person name="Labutti K."/>
            <person name="Andreopoulos B."/>
            <person name="Lipzen A."/>
            <person name="Chen C."/>
            <person name="Yanf M."/>
            <person name="Daum C."/>
            <person name="Ng V."/>
            <person name="Clum A."/>
            <person name="Steindorff A."/>
            <person name="Ohm R."/>
            <person name="Martin F."/>
            <person name="Silar P."/>
            <person name="Natvig D."/>
            <person name="Lalanne C."/>
            <person name="Gautier V."/>
            <person name="Ament-Velasquez S.L."/>
            <person name="Kruys A."/>
            <person name="Hutchinson M.I."/>
            <person name="Powell A.J."/>
            <person name="Barry K."/>
            <person name="Miller A.N."/>
            <person name="Grigoriev I.V."/>
            <person name="Debuchy R."/>
            <person name="Gladieux P."/>
            <person name="Thoren M.H."/>
            <person name="Johannesson H."/>
        </authorList>
    </citation>
    <scope>NUCLEOTIDE SEQUENCE</scope>
    <source>
        <strain evidence="22">CBS 168.71</strain>
    </source>
</reference>
<accession>A0AAE0LPB4</accession>
<keyword evidence="11" id="KW-0862">Zinc</keyword>
<dbReference type="InterPro" id="IPR019954">
    <property type="entry name" value="Ubiquitin_CS"/>
</dbReference>
<evidence type="ECO:0000256" key="16">
    <source>
        <dbReference type="ARBA" id="ARBA00023242"/>
    </source>
</evidence>
<dbReference type="Proteomes" id="UP001278766">
    <property type="component" value="Unassembled WGS sequence"/>
</dbReference>
<dbReference type="SMART" id="SM01377">
    <property type="entry name" value="Ribosomal_L40e"/>
    <property type="match status" value="1"/>
</dbReference>
<dbReference type="Pfam" id="PF01020">
    <property type="entry name" value="Ribosomal_L40e"/>
    <property type="match status" value="1"/>
</dbReference>
<dbReference type="PROSITE" id="PS50053">
    <property type="entry name" value="UBIQUITIN_2"/>
    <property type="match status" value="1"/>
</dbReference>
<dbReference type="GO" id="GO:0001164">
    <property type="term" value="F:RNA polymerase I core promoter sequence-specific DNA binding"/>
    <property type="evidence" value="ECO:0007669"/>
    <property type="project" value="InterPro"/>
</dbReference>
<dbReference type="PANTHER" id="PTHR31576:SF2">
    <property type="entry name" value="TATA BOX-BINDING PROTEIN-ASSOCIATED FACTOR RNA POLYMERASE I SUBUNIT B"/>
    <property type="match status" value="1"/>
</dbReference>
<sequence length="680" mass="77971">MAPRRHHRFPRGETCSECPARRWYLENGRRYCENGHQVEGYVQFDIDEDDNFGKSGRVARKKKDARRADRKHLTGNPARELFLECLQLLLRKQVLWLVRRKGFHPDLEAVVRDLWHLRVRAFPGIQRDRDARGGDGAASTTAAGKGESGESGLVMFSSQEEEMKGGGDGRGDGEGGEGLGWTRKRENWAGEVWALPGAMDTLALVYLGCVLRQEPVRIGDVFRWAKNGQIPFLSAVDYVPKEWRDRLPGWAHHSLLTRYAKFHGGELHRAIMNLMMGYKENHGLEFPAVPAPPLLFLYIRDLALPPEVHPFAQKAYRLLDMSLAFPTRRPTPKRYRLLDMPEVLLVASLVVATKHQYPLDGIERFPRDSSDPLCLQMDWTIWESEFAKKPEKKPGILQYEHMDPQEVWSMDKGDMDELLNWFQETQIFEKPPADETEVDRLFPLQDIPPLPAIPELSQEEIEERVKRVLSSMKSVSPISDPQGMDSSTKRLGSGYTCYKDVDELKGTTKRFYEVMAEVAGLPVRDLLRAVYSLEQMLLTWQKEEKRRLKENDVQIFVKTLTGKTITLEVESSDTIDNVKSKIQDKEGIPPDQQRLIFAGKQLEDGRTLSDYNIQKESTLHLVLRLRGGIIEPSLKALASKFNCDKMICRKCYARLPPRATNCRKRKCGHTNQLRPKKKLK</sequence>
<comment type="similarity">
    <text evidence="4">Belongs to the RRN7/TAF1B family.</text>
</comment>